<dbReference type="Pfam" id="PF02597">
    <property type="entry name" value="ThiS"/>
    <property type="match status" value="1"/>
</dbReference>
<dbReference type="Gene3D" id="3.10.20.30">
    <property type="match status" value="1"/>
</dbReference>
<dbReference type="CDD" id="cd17506">
    <property type="entry name" value="Ubl_SAMP2_like"/>
    <property type="match status" value="1"/>
</dbReference>
<dbReference type="SUPFAM" id="SSF54285">
    <property type="entry name" value="MoaD/ThiS"/>
    <property type="match status" value="1"/>
</dbReference>
<dbReference type="AlphaFoldDB" id="R7PUJ6"/>
<dbReference type="InterPro" id="IPR012675">
    <property type="entry name" value="Beta-grasp_dom_sf"/>
</dbReference>
<dbReference type="Proteomes" id="UP000018189">
    <property type="component" value="Unassembled WGS sequence"/>
</dbReference>
<gene>
    <name evidence="1" type="ORF">BN522_00294</name>
</gene>
<organism evidence="1">
    <name type="scientific">Methanobrevibacter smithii CAG:186</name>
    <dbReference type="NCBI Taxonomy" id="1263088"/>
    <lineage>
        <taxon>Archaea</taxon>
        <taxon>Methanobacteriati</taxon>
        <taxon>Methanobacteriota</taxon>
        <taxon>Methanomada group</taxon>
        <taxon>Methanobacteria</taxon>
        <taxon>Methanobacteriales</taxon>
        <taxon>Methanobacteriaceae</taxon>
        <taxon>Methanobrevibacter</taxon>
    </lineage>
</organism>
<protein>
    <recommendedName>
        <fullName evidence="2">Thiamine biosynthesis protein ThiS</fullName>
    </recommendedName>
</protein>
<dbReference type="EMBL" id="CBKP010000014">
    <property type="protein sequence ID" value="CDF28411.1"/>
    <property type="molecule type" value="Genomic_DNA"/>
</dbReference>
<reference evidence="1" key="1">
    <citation type="submission" date="2012-11" db="EMBL/GenBank/DDBJ databases">
        <title>Dependencies among metagenomic species, viruses, plasmids and units of genetic variation.</title>
        <authorList>
            <person name="Nielsen H.B."/>
            <person name="Almeida M."/>
            <person name="Juncker A.S."/>
            <person name="Rasmussen S."/>
            <person name="Li J."/>
            <person name="Sunagawa S."/>
            <person name="Plichta D."/>
            <person name="Gautier L."/>
            <person name="Le Chatelier E."/>
            <person name="Peletier E."/>
            <person name="Bonde I."/>
            <person name="Nielsen T."/>
            <person name="Manichanh C."/>
            <person name="Arumugam M."/>
            <person name="Batto J."/>
            <person name="Santos M.B.Q.D."/>
            <person name="Blom N."/>
            <person name="Borruel N."/>
            <person name="Burgdorf K.S."/>
            <person name="Boumezbeur F."/>
            <person name="Casellas F."/>
            <person name="Dore J."/>
            <person name="Guarner F."/>
            <person name="Hansen T."/>
            <person name="Hildebrand F."/>
            <person name="Kaas R.S."/>
            <person name="Kennedy S."/>
            <person name="Kristiansen K."/>
            <person name="Kultima J.R."/>
            <person name="Leonard P."/>
            <person name="Levenez F."/>
            <person name="Lund O."/>
            <person name="Moumen B."/>
            <person name="Le Paslier D."/>
            <person name="Pons N."/>
            <person name="Pedersen O."/>
            <person name="Prifti E."/>
            <person name="Qin J."/>
            <person name="Raes J."/>
            <person name="Tap J."/>
            <person name="Tims S."/>
            <person name="Ussery D.W."/>
            <person name="Yamada T."/>
            <person name="MetaHit consortium"/>
            <person name="Renault P."/>
            <person name="Sicheritz-Ponten T."/>
            <person name="Bork P."/>
            <person name="Wang J."/>
            <person name="Brunak S."/>
            <person name="Ehrlich S.D."/>
        </authorList>
    </citation>
    <scope>NUCLEOTIDE SEQUENCE [LARGE SCALE GENOMIC DNA]</scope>
</reference>
<dbReference type="InterPro" id="IPR003749">
    <property type="entry name" value="ThiS/MoaD-like"/>
</dbReference>
<accession>R7PUJ6</accession>
<sequence>MTFTLIFKDISEERDIPKENYTIKDLLNDLELSSQTIVPKQNGELVIEESEIHDDDKIRLIQIIYGG</sequence>
<evidence type="ECO:0008006" key="2">
    <source>
        <dbReference type="Google" id="ProtNLM"/>
    </source>
</evidence>
<dbReference type="InterPro" id="IPR016155">
    <property type="entry name" value="Mopterin_synth/thiamin_S_b"/>
</dbReference>
<name>R7PUJ6_METSM</name>
<proteinExistence type="predicted"/>
<comment type="caution">
    <text evidence="1">The sequence shown here is derived from an EMBL/GenBank/DDBJ whole genome shotgun (WGS) entry which is preliminary data.</text>
</comment>
<evidence type="ECO:0000313" key="1">
    <source>
        <dbReference type="EMBL" id="CDF28411.1"/>
    </source>
</evidence>